<evidence type="ECO:0000313" key="2">
    <source>
        <dbReference type="Proteomes" id="UP001179952"/>
    </source>
</evidence>
<keyword evidence="2" id="KW-1185">Reference proteome</keyword>
<proteinExistence type="predicted"/>
<reference evidence="1" key="1">
    <citation type="journal article" date="2023" name="Nat. Commun.">
        <title>Diploid and tetraploid genomes of Acorus and the evolution of monocots.</title>
        <authorList>
            <person name="Ma L."/>
            <person name="Liu K.W."/>
            <person name="Li Z."/>
            <person name="Hsiao Y.Y."/>
            <person name="Qi Y."/>
            <person name="Fu T."/>
            <person name="Tang G.D."/>
            <person name="Zhang D."/>
            <person name="Sun W.H."/>
            <person name="Liu D.K."/>
            <person name="Li Y."/>
            <person name="Chen G.Z."/>
            <person name="Liu X.D."/>
            <person name="Liao X.Y."/>
            <person name="Jiang Y.T."/>
            <person name="Yu X."/>
            <person name="Hao Y."/>
            <person name="Huang J."/>
            <person name="Zhao X.W."/>
            <person name="Ke S."/>
            <person name="Chen Y.Y."/>
            <person name="Wu W.L."/>
            <person name="Hsu J.L."/>
            <person name="Lin Y.F."/>
            <person name="Huang M.D."/>
            <person name="Li C.Y."/>
            <person name="Huang L."/>
            <person name="Wang Z.W."/>
            <person name="Zhao X."/>
            <person name="Zhong W.Y."/>
            <person name="Peng D.H."/>
            <person name="Ahmad S."/>
            <person name="Lan S."/>
            <person name="Zhang J.S."/>
            <person name="Tsai W.C."/>
            <person name="Van de Peer Y."/>
            <person name="Liu Z.J."/>
        </authorList>
    </citation>
    <scope>NUCLEOTIDE SEQUENCE</scope>
    <source>
        <strain evidence="1">SCP</strain>
    </source>
</reference>
<dbReference type="EMBL" id="JAUJYN010000039">
    <property type="protein sequence ID" value="KAK1257561.1"/>
    <property type="molecule type" value="Genomic_DNA"/>
</dbReference>
<sequence length="152" mass="17366">MEDNAWLNSLYKDRQWCMPVFVKDTFFIDHTDKMPSVRTSFRGNPKLHQLSSLPDRSDLDCRRCRLAPSPPPRNYPDTATPPPLNCPDVATSLALPDAAKKVNKPTNEMMTPRGACEWGLYFAAWSLNQKENDHKAYSCPEGSICDWDSFIR</sequence>
<accession>A0AAV8ZY84</accession>
<evidence type="ECO:0000313" key="1">
    <source>
        <dbReference type="EMBL" id="KAK1257561.1"/>
    </source>
</evidence>
<gene>
    <name evidence="1" type="ORF">QJS04_geneDACA014397</name>
</gene>
<organism evidence="1 2">
    <name type="scientific">Acorus gramineus</name>
    <name type="common">Dwarf sweet flag</name>
    <dbReference type="NCBI Taxonomy" id="55184"/>
    <lineage>
        <taxon>Eukaryota</taxon>
        <taxon>Viridiplantae</taxon>
        <taxon>Streptophyta</taxon>
        <taxon>Embryophyta</taxon>
        <taxon>Tracheophyta</taxon>
        <taxon>Spermatophyta</taxon>
        <taxon>Magnoliopsida</taxon>
        <taxon>Liliopsida</taxon>
        <taxon>Acoraceae</taxon>
        <taxon>Acorus</taxon>
    </lineage>
</organism>
<protein>
    <submittedName>
        <fullName evidence="1">Uncharacterized protein</fullName>
    </submittedName>
</protein>
<reference evidence="1" key="2">
    <citation type="submission" date="2023-06" db="EMBL/GenBank/DDBJ databases">
        <authorList>
            <person name="Ma L."/>
            <person name="Liu K.-W."/>
            <person name="Li Z."/>
            <person name="Hsiao Y.-Y."/>
            <person name="Qi Y."/>
            <person name="Fu T."/>
            <person name="Tang G."/>
            <person name="Zhang D."/>
            <person name="Sun W.-H."/>
            <person name="Liu D.-K."/>
            <person name="Li Y."/>
            <person name="Chen G.-Z."/>
            <person name="Liu X.-D."/>
            <person name="Liao X.-Y."/>
            <person name="Jiang Y.-T."/>
            <person name="Yu X."/>
            <person name="Hao Y."/>
            <person name="Huang J."/>
            <person name="Zhao X.-W."/>
            <person name="Ke S."/>
            <person name="Chen Y.-Y."/>
            <person name="Wu W.-L."/>
            <person name="Hsu J.-L."/>
            <person name="Lin Y.-F."/>
            <person name="Huang M.-D."/>
            <person name="Li C.-Y."/>
            <person name="Huang L."/>
            <person name="Wang Z.-W."/>
            <person name="Zhao X."/>
            <person name="Zhong W.-Y."/>
            <person name="Peng D.-H."/>
            <person name="Ahmad S."/>
            <person name="Lan S."/>
            <person name="Zhang J.-S."/>
            <person name="Tsai W.-C."/>
            <person name="Van De Peer Y."/>
            <person name="Liu Z.-J."/>
        </authorList>
    </citation>
    <scope>NUCLEOTIDE SEQUENCE</scope>
    <source>
        <strain evidence="1">SCP</strain>
        <tissue evidence="1">Leaves</tissue>
    </source>
</reference>
<dbReference type="AlphaFoldDB" id="A0AAV8ZY84"/>
<dbReference type="Proteomes" id="UP001179952">
    <property type="component" value="Unassembled WGS sequence"/>
</dbReference>
<comment type="caution">
    <text evidence="1">The sequence shown here is derived from an EMBL/GenBank/DDBJ whole genome shotgun (WGS) entry which is preliminary data.</text>
</comment>
<name>A0AAV8ZY84_ACOGR</name>